<organism evidence="2 3">
    <name type="scientific">Streptomyces griseomycini</name>
    <dbReference type="NCBI Taxonomy" id="66895"/>
    <lineage>
        <taxon>Bacteria</taxon>
        <taxon>Bacillati</taxon>
        <taxon>Actinomycetota</taxon>
        <taxon>Actinomycetes</taxon>
        <taxon>Kitasatosporales</taxon>
        <taxon>Streptomycetaceae</taxon>
        <taxon>Streptomyces</taxon>
    </lineage>
</organism>
<proteinExistence type="predicted"/>
<dbReference type="RefSeq" id="WP_184820408.1">
    <property type="nucleotide sequence ID" value="NZ_BMTI01000010.1"/>
</dbReference>
<reference evidence="2 3" key="1">
    <citation type="submission" date="2020-08" db="EMBL/GenBank/DDBJ databases">
        <title>Genomic Encyclopedia of Type Strains, Phase III (KMG-III): the genomes of soil and plant-associated and newly described type strains.</title>
        <authorList>
            <person name="Whitman W."/>
        </authorList>
    </citation>
    <scope>NUCLEOTIDE SEQUENCE [LARGE SCALE GENOMIC DNA]</scope>
    <source>
        <strain evidence="2 3">CECT 3273</strain>
    </source>
</reference>
<name>A0A7W7LY02_9ACTN</name>
<protein>
    <submittedName>
        <fullName evidence="2">Uncharacterized protein</fullName>
    </submittedName>
</protein>
<evidence type="ECO:0000256" key="1">
    <source>
        <dbReference type="SAM" id="MobiDB-lite"/>
    </source>
</evidence>
<feature type="region of interest" description="Disordered" evidence="1">
    <location>
        <begin position="1"/>
        <end position="37"/>
    </location>
</feature>
<comment type="caution">
    <text evidence="2">The sequence shown here is derived from an EMBL/GenBank/DDBJ whole genome shotgun (WGS) entry which is preliminary data.</text>
</comment>
<keyword evidence="3" id="KW-1185">Reference proteome</keyword>
<dbReference type="Proteomes" id="UP000579523">
    <property type="component" value="Unassembled WGS sequence"/>
</dbReference>
<sequence>MVSKGPVGRSRESGTGFGGIAGAAAARTTGSTNSLLRRGDLAVRTERTAWAARRA</sequence>
<evidence type="ECO:0000313" key="2">
    <source>
        <dbReference type="EMBL" id="MBB4898538.1"/>
    </source>
</evidence>
<feature type="compositionally biased region" description="Low complexity" evidence="1">
    <location>
        <begin position="22"/>
        <end position="32"/>
    </location>
</feature>
<dbReference type="AlphaFoldDB" id="A0A7W7LY02"/>
<accession>A0A7W7LY02</accession>
<evidence type="ECO:0000313" key="3">
    <source>
        <dbReference type="Proteomes" id="UP000579523"/>
    </source>
</evidence>
<gene>
    <name evidence="2" type="ORF">FHS37_002596</name>
</gene>
<dbReference type="EMBL" id="JACHJI010000004">
    <property type="protein sequence ID" value="MBB4898538.1"/>
    <property type="molecule type" value="Genomic_DNA"/>
</dbReference>